<dbReference type="EMBL" id="JABRWO010000015">
    <property type="protein sequence ID" value="MBA2117506.1"/>
    <property type="molecule type" value="Genomic_DNA"/>
</dbReference>
<evidence type="ECO:0000313" key="2">
    <source>
        <dbReference type="EMBL" id="MBA2117506.1"/>
    </source>
</evidence>
<protein>
    <submittedName>
        <fullName evidence="2">Uncharacterized protein</fullName>
    </submittedName>
</protein>
<feature type="compositionally biased region" description="Polar residues" evidence="1">
    <location>
        <begin position="32"/>
        <end position="52"/>
    </location>
</feature>
<evidence type="ECO:0000313" key="3">
    <source>
        <dbReference type="Proteomes" id="UP000551616"/>
    </source>
</evidence>
<comment type="caution">
    <text evidence="2">The sequence shown here is derived from an EMBL/GenBank/DDBJ whole genome shotgun (WGS) entry which is preliminary data.</text>
</comment>
<keyword evidence="3" id="KW-1185">Reference proteome</keyword>
<sequence>MGKGIVCLNLSKFHSCVMFTSDGYRYADQEQEANSPGNHVSIAGTSLNQPLS</sequence>
<feature type="region of interest" description="Disordered" evidence="1">
    <location>
        <begin position="31"/>
        <end position="52"/>
    </location>
</feature>
<gene>
    <name evidence="2" type="ORF">HOV93_47050</name>
</gene>
<accession>A0A7V8VAD6</accession>
<proteinExistence type="predicted"/>
<name>A0A7V8VAD6_9BACT</name>
<evidence type="ECO:0000256" key="1">
    <source>
        <dbReference type="SAM" id="MobiDB-lite"/>
    </source>
</evidence>
<dbReference type="Proteomes" id="UP000551616">
    <property type="component" value="Unassembled WGS sequence"/>
</dbReference>
<organism evidence="2 3">
    <name type="scientific">Bremerella alba</name>
    <dbReference type="NCBI Taxonomy" id="980252"/>
    <lineage>
        <taxon>Bacteria</taxon>
        <taxon>Pseudomonadati</taxon>
        <taxon>Planctomycetota</taxon>
        <taxon>Planctomycetia</taxon>
        <taxon>Pirellulales</taxon>
        <taxon>Pirellulaceae</taxon>
        <taxon>Bremerella</taxon>
    </lineage>
</organism>
<dbReference type="AlphaFoldDB" id="A0A7V8VAD6"/>
<reference evidence="2 3" key="1">
    <citation type="submission" date="2020-05" db="EMBL/GenBank/DDBJ databases">
        <title>Bremerella alba sp. nov., a novel planctomycete isolated from the surface of the macroalga Fucus spiralis.</title>
        <authorList>
            <person name="Godinho O."/>
            <person name="Botelho R."/>
            <person name="Albuquerque L."/>
            <person name="Wiegand S."/>
            <person name="Da Costa M.S."/>
            <person name="Lobo-Da-Cunha A."/>
            <person name="Jogler C."/>
            <person name="Lage O.M."/>
        </authorList>
    </citation>
    <scope>NUCLEOTIDE SEQUENCE [LARGE SCALE GENOMIC DNA]</scope>
    <source>
        <strain evidence="2 3">FF15</strain>
    </source>
</reference>